<keyword evidence="8" id="KW-1185">Reference proteome</keyword>
<comment type="subcellular location">
    <subcellularLocation>
        <location evidence="1">Cytoplasm</location>
        <location evidence="1">Cytoskeleton</location>
        <location evidence="1">Microtubule organizing center</location>
        <location evidence="1">Centrosome</location>
    </subcellularLocation>
</comment>
<dbReference type="InterPro" id="IPR029358">
    <property type="entry name" value="CFAP96"/>
</dbReference>
<evidence type="ECO:0000256" key="6">
    <source>
        <dbReference type="SAM" id="MobiDB-lite"/>
    </source>
</evidence>
<evidence type="ECO:0000313" key="8">
    <source>
        <dbReference type="Proteomes" id="UP001189429"/>
    </source>
</evidence>
<feature type="compositionally biased region" description="Basic and acidic residues" evidence="6">
    <location>
        <begin position="292"/>
        <end position="309"/>
    </location>
</feature>
<keyword evidence="2" id="KW-0963">Cytoplasm</keyword>
<evidence type="ECO:0000256" key="1">
    <source>
        <dbReference type="ARBA" id="ARBA00004300"/>
    </source>
</evidence>
<dbReference type="EMBL" id="CAUYUJ010013194">
    <property type="protein sequence ID" value="CAK0835770.1"/>
    <property type="molecule type" value="Genomic_DNA"/>
</dbReference>
<reference evidence="7" key="1">
    <citation type="submission" date="2023-10" db="EMBL/GenBank/DDBJ databases">
        <authorList>
            <person name="Chen Y."/>
            <person name="Shah S."/>
            <person name="Dougan E. K."/>
            <person name="Thang M."/>
            <person name="Chan C."/>
        </authorList>
    </citation>
    <scope>NUCLEOTIDE SEQUENCE [LARGE SCALE GENOMIC DNA]</scope>
</reference>
<keyword evidence="3" id="KW-0206">Cytoskeleton</keyword>
<evidence type="ECO:0000313" key="7">
    <source>
        <dbReference type="EMBL" id="CAK0835770.1"/>
    </source>
</evidence>
<proteinExistence type="inferred from homology"/>
<evidence type="ECO:0000256" key="2">
    <source>
        <dbReference type="ARBA" id="ARBA00022490"/>
    </source>
</evidence>
<name>A0ABN9STG6_9DINO</name>
<dbReference type="PANTHER" id="PTHR31144">
    <property type="entry name" value="UPF0602 PROTEIN C4ORF47"/>
    <property type="match status" value="1"/>
</dbReference>
<evidence type="ECO:0000256" key="5">
    <source>
        <dbReference type="ARBA" id="ARBA00035693"/>
    </source>
</evidence>
<comment type="similarity">
    <text evidence="4">Belongs to the CFAP96 family.</text>
</comment>
<accession>A0ABN9STG6</accession>
<gene>
    <name evidence="7" type="ORF">PCOR1329_LOCUS32479</name>
</gene>
<feature type="region of interest" description="Disordered" evidence="6">
    <location>
        <begin position="249"/>
        <end position="315"/>
    </location>
</feature>
<dbReference type="Pfam" id="PF15239">
    <property type="entry name" value="CFAP96-like"/>
    <property type="match status" value="1"/>
</dbReference>
<dbReference type="Proteomes" id="UP001189429">
    <property type="component" value="Unassembled WGS sequence"/>
</dbReference>
<protein>
    <recommendedName>
        <fullName evidence="5">Cilia-and flagella-associated protein 96</fullName>
    </recommendedName>
</protein>
<feature type="region of interest" description="Disordered" evidence="6">
    <location>
        <begin position="1"/>
        <end position="25"/>
    </location>
</feature>
<organism evidence="7 8">
    <name type="scientific">Prorocentrum cordatum</name>
    <dbReference type="NCBI Taxonomy" id="2364126"/>
    <lineage>
        <taxon>Eukaryota</taxon>
        <taxon>Sar</taxon>
        <taxon>Alveolata</taxon>
        <taxon>Dinophyceae</taxon>
        <taxon>Prorocentrales</taxon>
        <taxon>Prorocentraceae</taxon>
        <taxon>Prorocentrum</taxon>
    </lineage>
</organism>
<evidence type="ECO:0000256" key="3">
    <source>
        <dbReference type="ARBA" id="ARBA00023212"/>
    </source>
</evidence>
<comment type="caution">
    <text evidence="7">The sequence shown here is derived from an EMBL/GenBank/DDBJ whole genome shotgun (WGS) entry which is preliminary data.</text>
</comment>
<sequence length="345" mass="38822">MGDDDKHASRREKILQESLESSNQPSWGYFGLGGSLAIGDNSYAPILKRRPKEEEEIAEPMRQIQCNPPKKGAGPDAFFTFETSIGLGDPYQDASYAIKKGRVQHLNPEAAFMPPGKIGWSVNKLGYEYIDHKDTAKDPKAIKEKYTDYMPPRQILTNPPKKGGGGTLTQGVLFGFGGERNAHPGYMEDDYNAPRKLRMKELEEHKSKLQEAPFKQNDHGYRNFQADQELFQQEPGSNVPREKKQVQLTKPYPHEVPFRPANPPKKGVPTKPVKEGETRDYLGGTYEYIGDPEVKTVRKPKSDEPEKAPFRGCVPKSFANPMPSVVCNTRNMRAERPSSFVRPSL</sequence>
<dbReference type="PANTHER" id="PTHR31144:SF1">
    <property type="entry name" value="UPF0602 PROTEIN C4ORF47"/>
    <property type="match status" value="1"/>
</dbReference>
<evidence type="ECO:0000256" key="4">
    <source>
        <dbReference type="ARBA" id="ARBA00035656"/>
    </source>
</evidence>
<feature type="compositionally biased region" description="Basic and acidic residues" evidence="6">
    <location>
        <begin position="1"/>
        <end position="15"/>
    </location>
</feature>